<keyword evidence="2" id="KW-1185">Reference proteome</keyword>
<name>A0A8X6T7M0_NEPPI</name>
<dbReference type="EMBL" id="BMAW01003165">
    <property type="protein sequence ID" value="GFS82145.1"/>
    <property type="molecule type" value="Genomic_DNA"/>
</dbReference>
<accession>A0A8X6T7M0</accession>
<evidence type="ECO:0000313" key="2">
    <source>
        <dbReference type="Proteomes" id="UP000887013"/>
    </source>
</evidence>
<dbReference type="Proteomes" id="UP000887013">
    <property type="component" value="Unassembled WGS sequence"/>
</dbReference>
<proteinExistence type="predicted"/>
<protein>
    <submittedName>
        <fullName evidence="1">Uncharacterized protein</fullName>
    </submittedName>
</protein>
<sequence length="145" mass="16037">MFTIRLWIQEPFIPGAGSGIGLGHIRGDVQESSAVGQSFFVSGMAMGSVRPLSVFHWDLVNLIGVVCVSDQGSIKALIEERACLVNFNFLRLACIRISAEHRMVLGDTGGMWLSSLLNFVVWMVVLDMDLTFGHIKINSKIWKLL</sequence>
<dbReference type="AlphaFoldDB" id="A0A8X6T7M0"/>
<evidence type="ECO:0000313" key="1">
    <source>
        <dbReference type="EMBL" id="GFS82145.1"/>
    </source>
</evidence>
<organism evidence="1 2">
    <name type="scientific">Nephila pilipes</name>
    <name type="common">Giant wood spider</name>
    <name type="synonym">Nephila maculata</name>
    <dbReference type="NCBI Taxonomy" id="299642"/>
    <lineage>
        <taxon>Eukaryota</taxon>
        <taxon>Metazoa</taxon>
        <taxon>Ecdysozoa</taxon>
        <taxon>Arthropoda</taxon>
        <taxon>Chelicerata</taxon>
        <taxon>Arachnida</taxon>
        <taxon>Araneae</taxon>
        <taxon>Araneomorphae</taxon>
        <taxon>Entelegynae</taxon>
        <taxon>Araneoidea</taxon>
        <taxon>Nephilidae</taxon>
        <taxon>Nephila</taxon>
    </lineage>
</organism>
<gene>
    <name evidence="1" type="ORF">NPIL_623031</name>
</gene>
<reference evidence="1" key="1">
    <citation type="submission" date="2020-08" db="EMBL/GenBank/DDBJ databases">
        <title>Multicomponent nature underlies the extraordinary mechanical properties of spider dragline silk.</title>
        <authorList>
            <person name="Kono N."/>
            <person name="Nakamura H."/>
            <person name="Mori M."/>
            <person name="Yoshida Y."/>
            <person name="Ohtoshi R."/>
            <person name="Malay A.D."/>
            <person name="Moran D.A.P."/>
            <person name="Tomita M."/>
            <person name="Numata K."/>
            <person name="Arakawa K."/>
        </authorList>
    </citation>
    <scope>NUCLEOTIDE SEQUENCE</scope>
</reference>
<comment type="caution">
    <text evidence="1">The sequence shown here is derived from an EMBL/GenBank/DDBJ whole genome shotgun (WGS) entry which is preliminary data.</text>
</comment>